<dbReference type="Proteomes" id="UP000499080">
    <property type="component" value="Unassembled WGS sequence"/>
</dbReference>
<reference evidence="2 3" key="1">
    <citation type="journal article" date="2019" name="Sci. Rep.">
        <title>Orb-weaving spider Araneus ventricosus genome elucidates the spidroin gene catalogue.</title>
        <authorList>
            <person name="Kono N."/>
            <person name="Nakamura H."/>
            <person name="Ohtoshi R."/>
            <person name="Moran D.A.P."/>
            <person name="Shinohara A."/>
            <person name="Yoshida Y."/>
            <person name="Fujiwara M."/>
            <person name="Mori M."/>
            <person name="Tomita M."/>
            <person name="Arakawa K."/>
        </authorList>
    </citation>
    <scope>NUCLEOTIDE SEQUENCE [LARGE SCALE GENOMIC DNA]</scope>
</reference>
<sequence length="155" mass="16957">MLCLPGPEAADPVTPSLPEETSTARPPEMLENTEQAVGTYDNPESNNVPDPSPPDIPDDQQPSSCQENRSSTARPPEMPENTGQAVGTYDNPESKDVLDPSPPDIPYDHQPSCPLTTPDDHEPEEGALIDSATEPDDKNFKKTRFRRIAKPIDRL</sequence>
<proteinExistence type="predicted"/>
<evidence type="ECO:0000313" key="3">
    <source>
        <dbReference type="Proteomes" id="UP000499080"/>
    </source>
</evidence>
<name>A0A4Y2I852_ARAVE</name>
<organism evidence="2 3">
    <name type="scientific">Araneus ventricosus</name>
    <name type="common">Orbweaver spider</name>
    <name type="synonym">Epeira ventricosa</name>
    <dbReference type="NCBI Taxonomy" id="182803"/>
    <lineage>
        <taxon>Eukaryota</taxon>
        <taxon>Metazoa</taxon>
        <taxon>Ecdysozoa</taxon>
        <taxon>Arthropoda</taxon>
        <taxon>Chelicerata</taxon>
        <taxon>Arachnida</taxon>
        <taxon>Araneae</taxon>
        <taxon>Araneomorphae</taxon>
        <taxon>Entelegynae</taxon>
        <taxon>Araneoidea</taxon>
        <taxon>Araneidae</taxon>
        <taxon>Araneus</taxon>
    </lineage>
</organism>
<keyword evidence="3" id="KW-1185">Reference proteome</keyword>
<feature type="region of interest" description="Disordered" evidence="1">
    <location>
        <begin position="1"/>
        <end position="155"/>
    </location>
</feature>
<dbReference type="AlphaFoldDB" id="A0A4Y2I852"/>
<accession>A0A4Y2I852</accession>
<protein>
    <submittedName>
        <fullName evidence="2">Uncharacterized protein</fullName>
    </submittedName>
</protein>
<evidence type="ECO:0000313" key="2">
    <source>
        <dbReference type="EMBL" id="GBM73917.1"/>
    </source>
</evidence>
<dbReference type="EMBL" id="BGPR01002465">
    <property type="protein sequence ID" value="GBM73917.1"/>
    <property type="molecule type" value="Genomic_DNA"/>
</dbReference>
<evidence type="ECO:0000256" key="1">
    <source>
        <dbReference type="SAM" id="MobiDB-lite"/>
    </source>
</evidence>
<comment type="caution">
    <text evidence="2">The sequence shown here is derived from an EMBL/GenBank/DDBJ whole genome shotgun (WGS) entry which is preliminary data.</text>
</comment>
<gene>
    <name evidence="2" type="ORF">AVEN_61531_1</name>
</gene>